<dbReference type="GO" id="GO:0032259">
    <property type="term" value="P:methylation"/>
    <property type="evidence" value="ECO:0007669"/>
    <property type="project" value="UniProtKB-KW"/>
</dbReference>
<dbReference type="Proteomes" id="UP000579605">
    <property type="component" value="Unassembled WGS sequence"/>
</dbReference>
<sequence length="221" mass="23924">MTDVEAPHLHVTRTAYDTVAADYAEMFRDELAGKPVERAMLAAFAELVLADGGGPVGDLGCGTGRVTGHLATLGLDALGVDLSPGMLAQARRDHPGLRFAEGTITALDLADAELAGVLGWYSVIHTPPEEQEPVFAEFARVLRPGGRLLLGFQVGEDQKVRLEQAYGHEVSYDVYRLSPDRVIADLRDNGFVLHARVVREPEGWEKTSQCYVLATRAATAR</sequence>
<dbReference type="InterPro" id="IPR029063">
    <property type="entry name" value="SAM-dependent_MTases_sf"/>
</dbReference>
<protein>
    <submittedName>
        <fullName evidence="2">SAM-dependent methyltransferase</fullName>
    </submittedName>
</protein>
<dbReference type="Gene3D" id="3.40.50.150">
    <property type="entry name" value="Vaccinia Virus protein VP39"/>
    <property type="match status" value="1"/>
</dbReference>
<organism evidence="2 3">
    <name type="scientific">Actinopolymorpha rutila</name>
    <dbReference type="NCBI Taxonomy" id="446787"/>
    <lineage>
        <taxon>Bacteria</taxon>
        <taxon>Bacillati</taxon>
        <taxon>Actinomycetota</taxon>
        <taxon>Actinomycetes</taxon>
        <taxon>Propionibacteriales</taxon>
        <taxon>Actinopolymorphaceae</taxon>
        <taxon>Actinopolymorpha</taxon>
    </lineage>
</organism>
<proteinExistence type="predicted"/>
<dbReference type="EMBL" id="JACBZH010000001">
    <property type="protein sequence ID" value="NYH93199.1"/>
    <property type="molecule type" value="Genomic_DNA"/>
</dbReference>
<evidence type="ECO:0000313" key="3">
    <source>
        <dbReference type="Proteomes" id="UP000579605"/>
    </source>
</evidence>
<evidence type="ECO:0000313" key="2">
    <source>
        <dbReference type="EMBL" id="NYH93199.1"/>
    </source>
</evidence>
<comment type="caution">
    <text evidence="2">The sequence shown here is derived from an EMBL/GenBank/DDBJ whole genome shotgun (WGS) entry which is preliminary data.</text>
</comment>
<dbReference type="CDD" id="cd02440">
    <property type="entry name" value="AdoMet_MTases"/>
    <property type="match status" value="1"/>
</dbReference>
<dbReference type="SUPFAM" id="SSF53335">
    <property type="entry name" value="S-adenosyl-L-methionine-dependent methyltransferases"/>
    <property type="match status" value="1"/>
</dbReference>
<name>A0A852ZV51_9ACTN</name>
<keyword evidence="3" id="KW-1185">Reference proteome</keyword>
<reference evidence="2 3" key="1">
    <citation type="submission" date="2020-07" db="EMBL/GenBank/DDBJ databases">
        <title>Sequencing the genomes of 1000 actinobacteria strains.</title>
        <authorList>
            <person name="Klenk H.-P."/>
        </authorList>
    </citation>
    <scope>NUCLEOTIDE SEQUENCE [LARGE SCALE GENOMIC DNA]</scope>
    <source>
        <strain evidence="2 3">DSM 18448</strain>
    </source>
</reference>
<dbReference type="RefSeq" id="WP_337796240.1">
    <property type="nucleotide sequence ID" value="NZ_BAAARR010000036.1"/>
</dbReference>
<keyword evidence="2" id="KW-0489">Methyltransferase</keyword>
<dbReference type="InterPro" id="IPR041698">
    <property type="entry name" value="Methyltransf_25"/>
</dbReference>
<dbReference type="Pfam" id="PF13649">
    <property type="entry name" value="Methyltransf_25"/>
    <property type="match status" value="1"/>
</dbReference>
<keyword evidence="2" id="KW-0808">Transferase</keyword>
<dbReference type="InterPro" id="IPR050508">
    <property type="entry name" value="Methyltransf_Superfamily"/>
</dbReference>
<evidence type="ECO:0000259" key="1">
    <source>
        <dbReference type="Pfam" id="PF13649"/>
    </source>
</evidence>
<dbReference type="AlphaFoldDB" id="A0A852ZV51"/>
<feature type="domain" description="Methyltransferase" evidence="1">
    <location>
        <begin position="58"/>
        <end position="146"/>
    </location>
</feature>
<dbReference type="GO" id="GO:0008168">
    <property type="term" value="F:methyltransferase activity"/>
    <property type="evidence" value="ECO:0007669"/>
    <property type="project" value="UniProtKB-KW"/>
</dbReference>
<accession>A0A852ZV51</accession>
<dbReference type="PANTHER" id="PTHR42912">
    <property type="entry name" value="METHYLTRANSFERASE"/>
    <property type="match status" value="1"/>
</dbReference>
<gene>
    <name evidence="2" type="ORF">F4554_005837</name>
</gene>